<dbReference type="Pfam" id="PF11412">
    <property type="entry name" value="DsbD_N"/>
    <property type="match status" value="1"/>
</dbReference>
<dbReference type="InterPro" id="IPR028250">
    <property type="entry name" value="DsbDN"/>
</dbReference>
<organism evidence="2">
    <name type="scientific">hydrothermal vent metagenome</name>
    <dbReference type="NCBI Taxonomy" id="652676"/>
    <lineage>
        <taxon>unclassified sequences</taxon>
        <taxon>metagenomes</taxon>
        <taxon>ecological metagenomes</taxon>
    </lineage>
</organism>
<proteinExistence type="predicted"/>
<dbReference type="EMBL" id="UOEG01000280">
    <property type="protein sequence ID" value="VAW04751.1"/>
    <property type="molecule type" value="Genomic_DNA"/>
</dbReference>
<accession>A0A3B0SER8</accession>
<protein>
    <submittedName>
        <fullName evidence="2">Thio:disulfide interchange protein, putative</fullName>
    </submittedName>
</protein>
<evidence type="ECO:0000259" key="1">
    <source>
        <dbReference type="Pfam" id="PF11412"/>
    </source>
</evidence>
<evidence type="ECO:0000313" key="2">
    <source>
        <dbReference type="EMBL" id="VAW04751.1"/>
    </source>
</evidence>
<sequence length="269" mass="29460">MIRFLTAFLLTLMVAMPLFAGSHSAREMVEARILPGWQMPDGSQMAALQIKLEPGWKTYWRAPGDAGIPPSFNWSGSENLAGFEVRWPTPSILMQQGVRTIGYKDQVIFPLKLTPREADRDIVLQGEVEIGVCSEICVPVTLTLKQQVPRGNKKPNPRIIAALANRPDTADEANVTRVSCEITVMEDGLRLRAMVDMPSLGPGEVAILETSDPKIWVAQSSTRRQGGQLIAESDLYHIEGQSFSLQRAGLRITIIGGKRAVDIQGCPAG</sequence>
<name>A0A3B0SER8_9ZZZZ</name>
<feature type="domain" description="Thiol:disulfide interchange protein DsbD N-terminal" evidence="1">
    <location>
        <begin position="32"/>
        <end position="143"/>
    </location>
</feature>
<gene>
    <name evidence="2" type="ORF">MNBD_ALPHA07-1907</name>
</gene>
<reference evidence="2" key="1">
    <citation type="submission" date="2018-06" db="EMBL/GenBank/DDBJ databases">
        <authorList>
            <person name="Zhirakovskaya E."/>
        </authorList>
    </citation>
    <scope>NUCLEOTIDE SEQUENCE</scope>
</reference>
<dbReference type="AlphaFoldDB" id="A0A3B0SER8"/>